<name>A0A7R9JDG5_TIMCA</name>
<organism evidence="1">
    <name type="scientific">Timema californicum</name>
    <name type="common">California timema</name>
    <name type="synonym">Walking stick</name>
    <dbReference type="NCBI Taxonomy" id="61474"/>
    <lineage>
        <taxon>Eukaryota</taxon>
        <taxon>Metazoa</taxon>
        <taxon>Ecdysozoa</taxon>
        <taxon>Arthropoda</taxon>
        <taxon>Hexapoda</taxon>
        <taxon>Insecta</taxon>
        <taxon>Pterygota</taxon>
        <taxon>Neoptera</taxon>
        <taxon>Polyneoptera</taxon>
        <taxon>Phasmatodea</taxon>
        <taxon>Timematodea</taxon>
        <taxon>Timematoidea</taxon>
        <taxon>Timematidae</taxon>
        <taxon>Timema</taxon>
    </lineage>
</organism>
<dbReference type="AlphaFoldDB" id="A0A7R9JDG5"/>
<dbReference type="EMBL" id="OE185074">
    <property type="protein sequence ID" value="CAD7577078.1"/>
    <property type="molecule type" value="Genomic_DNA"/>
</dbReference>
<reference evidence="1" key="1">
    <citation type="submission" date="2020-11" db="EMBL/GenBank/DDBJ databases">
        <authorList>
            <person name="Tran Van P."/>
        </authorList>
    </citation>
    <scope>NUCLEOTIDE SEQUENCE</scope>
</reference>
<gene>
    <name evidence="1" type="ORF">TCMB3V08_LOCUS9634</name>
</gene>
<sequence length="37" mass="4076">MSTVLPNRLAMWLGNRLSMGLQIHHGLSHLQLKAPGP</sequence>
<protein>
    <submittedName>
        <fullName evidence="1">(California timema) hypothetical protein</fullName>
    </submittedName>
</protein>
<evidence type="ECO:0000313" key="1">
    <source>
        <dbReference type="EMBL" id="CAD7577078.1"/>
    </source>
</evidence>
<proteinExistence type="predicted"/>
<accession>A0A7R9JDG5</accession>